<evidence type="ECO:0008006" key="3">
    <source>
        <dbReference type="Google" id="ProtNLM"/>
    </source>
</evidence>
<dbReference type="EMBL" id="CM031825">
    <property type="protein sequence ID" value="KAG6730543.1"/>
    <property type="molecule type" value="Genomic_DNA"/>
</dbReference>
<comment type="caution">
    <text evidence="1">The sequence shown here is derived from an EMBL/GenBank/DDBJ whole genome shotgun (WGS) entry which is preliminary data.</text>
</comment>
<organism evidence="1 2">
    <name type="scientific">Carya illinoinensis</name>
    <name type="common">Pecan</name>
    <dbReference type="NCBI Taxonomy" id="32201"/>
    <lineage>
        <taxon>Eukaryota</taxon>
        <taxon>Viridiplantae</taxon>
        <taxon>Streptophyta</taxon>
        <taxon>Embryophyta</taxon>
        <taxon>Tracheophyta</taxon>
        <taxon>Spermatophyta</taxon>
        <taxon>Magnoliopsida</taxon>
        <taxon>eudicotyledons</taxon>
        <taxon>Gunneridae</taxon>
        <taxon>Pentapetalae</taxon>
        <taxon>rosids</taxon>
        <taxon>fabids</taxon>
        <taxon>Fagales</taxon>
        <taxon>Juglandaceae</taxon>
        <taxon>Carya</taxon>
    </lineage>
</organism>
<proteinExistence type="predicted"/>
<evidence type="ECO:0000313" key="1">
    <source>
        <dbReference type="EMBL" id="KAG6730543.1"/>
    </source>
</evidence>
<dbReference type="PANTHER" id="PTHR33710:SF64">
    <property type="entry name" value="ENDONUCLEASE_EXONUCLEASE_PHOSPHATASE DOMAIN-CONTAINING PROTEIN"/>
    <property type="match status" value="1"/>
</dbReference>
<accession>A0A922FY32</accession>
<evidence type="ECO:0000313" key="2">
    <source>
        <dbReference type="Proteomes" id="UP000811246"/>
    </source>
</evidence>
<gene>
    <name evidence="1" type="ORF">I3842_01G085700</name>
</gene>
<dbReference type="PANTHER" id="PTHR33710">
    <property type="entry name" value="BNAC02G09200D PROTEIN"/>
    <property type="match status" value="1"/>
</dbReference>
<name>A0A922FY32_CARIL</name>
<dbReference type="Proteomes" id="UP000811246">
    <property type="component" value="Chromosome 1"/>
</dbReference>
<protein>
    <recommendedName>
        <fullName evidence="3">Endonuclease/exonuclease/phosphatase domain-containing protein</fullName>
    </recommendedName>
</protein>
<reference evidence="1" key="1">
    <citation type="submission" date="2021-01" db="EMBL/GenBank/DDBJ databases">
        <authorList>
            <person name="Lovell J.T."/>
            <person name="Bentley N."/>
            <person name="Bhattarai G."/>
            <person name="Jenkins J.W."/>
            <person name="Sreedasyam A."/>
            <person name="Alarcon Y."/>
            <person name="Bock C."/>
            <person name="Boston L."/>
            <person name="Carlson J."/>
            <person name="Cervantes K."/>
            <person name="Clermont K."/>
            <person name="Krom N."/>
            <person name="Kubenka K."/>
            <person name="Mamidi S."/>
            <person name="Mattison C."/>
            <person name="Monteros M."/>
            <person name="Pisani C."/>
            <person name="Plott C."/>
            <person name="Rajasekar S."/>
            <person name="Rhein H.S."/>
            <person name="Rohla C."/>
            <person name="Song M."/>
            <person name="Hilaire R.S."/>
            <person name="Shu S."/>
            <person name="Wells L."/>
            <person name="Wang X."/>
            <person name="Webber J."/>
            <person name="Heerema R.J."/>
            <person name="Klein P."/>
            <person name="Conner P."/>
            <person name="Grauke L."/>
            <person name="Grimwood J."/>
            <person name="Schmutz J."/>
            <person name="Randall J.J."/>
        </authorList>
    </citation>
    <scope>NUCLEOTIDE SEQUENCE</scope>
    <source>
        <tissue evidence="1">Leaf</tissue>
    </source>
</reference>
<dbReference type="AlphaFoldDB" id="A0A922FY32"/>
<sequence length="176" mass="19997">MMMWDKRVVNLIEEYVGEYLVACSVANVDDGFKWGFVGVYGPNVDSNRRLLWDEIAALCSWWYCSWCIGGDFDITRSPSERSGDSSIGPAMAYFSSLIFELNLVDLPLAGGDYIWPSNERAWSKLDRFIVSPSWEAHFPNLCQKRLPRLCSDHVPSYWIVGASMRGEDTFNPKTCG</sequence>